<dbReference type="Pfam" id="PF03840">
    <property type="entry name" value="SecG"/>
    <property type="match status" value="1"/>
</dbReference>
<evidence type="ECO:0000256" key="5">
    <source>
        <dbReference type="ARBA" id="ARBA00022927"/>
    </source>
</evidence>
<evidence type="ECO:0000256" key="2">
    <source>
        <dbReference type="ARBA" id="ARBA00008445"/>
    </source>
</evidence>
<comment type="subcellular location">
    <subcellularLocation>
        <location evidence="9">Cell membrane</location>
        <topology evidence="9">Multi-pass membrane protein</topology>
    </subcellularLocation>
    <subcellularLocation>
        <location evidence="1">Membrane</location>
        <topology evidence="1">Multi-pass membrane protein</topology>
    </subcellularLocation>
</comment>
<evidence type="ECO:0000256" key="7">
    <source>
        <dbReference type="ARBA" id="ARBA00023010"/>
    </source>
</evidence>
<sequence length="73" mass="7637">MNIVTILQTVVAILLIAVILLQNKSAGVGGVFGGGSGETFRTEKRGLEKKLFQATIALALLFIGLALANILRA</sequence>
<gene>
    <name evidence="10" type="ORF">A2242_01385</name>
</gene>
<dbReference type="AlphaFoldDB" id="A0A1F5SNY0"/>
<comment type="function">
    <text evidence="9">Involved in protein export. Participates in an early event of protein translocation.</text>
</comment>
<evidence type="ECO:0000313" key="10">
    <source>
        <dbReference type="EMBL" id="OGF28408.1"/>
    </source>
</evidence>
<evidence type="ECO:0000256" key="1">
    <source>
        <dbReference type="ARBA" id="ARBA00004141"/>
    </source>
</evidence>
<dbReference type="InterPro" id="IPR004692">
    <property type="entry name" value="SecG"/>
</dbReference>
<dbReference type="NCBIfam" id="TIGR00810">
    <property type="entry name" value="secG"/>
    <property type="match status" value="1"/>
</dbReference>
<keyword evidence="3 9" id="KW-0813">Transport</keyword>
<comment type="caution">
    <text evidence="10">The sequence shown here is derived from an EMBL/GenBank/DDBJ whole genome shotgun (WGS) entry which is preliminary data.</text>
</comment>
<keyword evidence="7 9" id="KW-0811">Translocation</keyword>
<keyword evidence="5 9" id="KW-0653">Protein transport</keyword>
<dbReference type="Proteomes" id="UP000178925">
    <property type="component" value="Unassembled WGS sequence"/>
</dbReference>
<keyword evidence="8 9" id="KW-0472">Membrane</keyword>
<evidence type="ECO:0000313" key="11">
    <source>
        <dbReference type="Proteomes" id="UP000178925"/>
    </source>
</evidence>
<evidence type="ECO:0000256" key="8">
    <source>
        <dbReference type="ARBA" id="ARBA00023136"/>
    </source>
</evidence>
<keyword evidence="4 9" id="KW-0812">Transmembrane</keyword>
<dbReference type="STRING" id="1797995.A2242_01385"/>
<dbReference type="GO" id="GO:0009306">
    <property type="term" value="P:protein secretion"/>
    <property type="evidence" value="ECO:0007669"/>
    <property type="project" value="UniProtKB-UniRule"/>
</dbReference>
<evidence type="ECO:0000256" key="6">
    <source>
        <dbReference type="ARBA" id="ARBA00022989"/>
    </source>
</evidence>
<reference evidence="10 11" key="1">
    <citation type="journal article" date="2016" name="Nat. Commun.">
        <title>Thousands of microbial genomes shed light on interconnected biogeochemical processes in an aquifer system.</title>
        <authorList>
            <person name="Anantharaman K."/>
            <person name="Brown C.T."/>
            <person name="Hug L.A."/>
            <person name="Sharon I."/>
            <person name="Castelle C.J."/>
            <person name="Probst A.J."/>
            <person name="Thomas B.C."/>
            <person name="Singh A."/>
            <person name="Wilkins M.J."/>
            <person name="Karaoz U."/>
            <person name="Brodie E.L."/>
            <person name="Williams K.H."/>
            <person name="Hubbard S.S."/>
            <person name="Banfield J.F."/>
        </authorList>
    </citation>
    <scope>NUCLEOTIDE SEQUENCE [LARGE SCALE GENOMIC DNA]</scope>
</reference>
<evidence type="ECO:0000256" key="4">
    <source>
        <dbReference type="ARBA" id="ARBA00022692"/>
    </source>
</evidence>
<protein>
    <recommendedName>
        <fullName evidence="9">Protein-export membrane protein SecG</fullName>
    </recommendedName>
</protein>
<dbReference type="EMBL" id="MFGC01000010">
    <property type="protein sequence ID" value="OGF28408.1"/>
    <property type="molecule type" value="Genomic_DNA"/>
</dbReference>
<evidence type="ECO:0000256" key="9">
    <source>
        <dbReference type="RuleBase" id="RU365087"/>
    </source>
</evidence>
<keyword evidence="9" id="KW-1003">Cell membrane</keyword>
<dbReference type="GO" id="GO:0015450">
    <property type="term" value="F:protein-transporting ATPase activity"/>
    <property type="evidence" value="ECO:0007669"/>
    <property type="project" value="UniProtKB-UniRule"/>
</dbReference>
<name>A0A1F5SNY0_9BACT</name>
<organism evidence="10 11">
    <name type="scientific">Candidatus Falkowbacteria bacterium RIFOXYA2_FULL_47_9</name>
    <dbReference type="NCBI Taxonomy" id="1797995"/>
    <lineage>
        <taxon>Bacteria</taxon>
        <taxon>Candidatus Falkowiibacteriota</taxon>
    </lineage>
</organism>
<comment type="caution">
    <text evidence="9">Lacks conserved residue(s) required for the propagation of feature annotation.</text>
</comment>
<dbReference type="GO" id="GO:0005886">
    <property type="term" value="C:plasma membrane"/>
    <property type="evidence" value="ECO:0007669"/>
    <property type="project" value="UniProtKB-SubCell"/>
</dbReference>
<proteinExistence type="inferred from homology"/>
<keyword evidence="6 9" id="KW-1133">Transmembrane helix</keyword>
<feature type="transmembrane region" description="Helical" evidence="9">
    <location>
        <begin position="51"/>
        <end position="71"/>
    </location>
</feature>
<evidence type="ECO:0000256" key="3">
    <source>
        <dbReference type="ARBA" id="ARBA00022448"/>
    </source>
</evidence>
<comment type="similarity">
    <text evidence="2 9">Belongs to the SecG family.</text>
</comment>
<accession>A0A1F5SNY0</accession>